<dbReference type="RefSeq" id="WP_127692797.1">
    <property type="nucleotide sequence ID" value="NZ_SACQ01000001.1"/>
</dbReference>
<keyword evidence="2" id="KW-0378">Hydrolase</keyword>
<protein>
    <submittedName>
        <fullName evidence="4">Hydroxyphenylacetyl-CoA thioesterase PaaI</fullName>
    </submittedName>
</protein>
<evidence type="ECO:0000256" key="1">
    <source>
        <dbReference type="ARBA" id="ARBA00008324"/>
    </source>
</evidence>
<name>A0A437QDL3_9GAMM</name>
<dbReference type="EMBL" id="SACQ01000001">
    <property type="protein sequence ID" value="RVU32628.1"/>
    <property type="molecule type" value="Genomic_DNA"/>
</dbReference>
<dbReference type="Gene3D" id="3.10.129.10">
    <property type="entry name" value="Hotdog Thioesterase"/>
    <property type="match status" value="1"/>
</dbReference>
<dbReference type="PANTHER" id="PTHR42856">
    <property type="entry name" value="ACYL-COENZYME A THIOESTERASE PAAI"/>
    <property type="match status" value="1"/>
</dbReference>
<dbReference type="InterPro" id="IPR011973">
    <property type="entry name" value="PaaD"/>
</dbReference>
<dbReference type="Proteomes" id="UP000282818">
    <property type="component" value="Unassembled WGS sequence"/>
</dbReference>
<evidence type="ECO:0000256" key="2">
    <source>
        <dbReference type="ARBA" id="ARBA00022801"/>
    </source>
</evidence>
<sequence>MSPDQLAQACSQAMHANDRAAHALGMQIEETRPGFAKLSMVVTEPMLNGHDICHGGMIFSLADTAFAHACNSYNQVTVASGCSIDFAAPAFKDDTLTAIAEERHRKGRTGVYDITVYNQKEEAIAFFRGKSHQIKGVLVESDEHTAS</sequence>
<keyword evidence="5" id="KW-1185">Reference proteome</keyword>
<dbReference type="InterPro" id="IPR052723">
    <property type="entry name" value="Acyl-CoA_thioesterase_PaaI"/>
</dbReference>
<evidence type="ECO:0000259" key="3">
    <source>
        <dbReference type="Pfam" id="PF03061"/>
    </source>
</evidence>
<comment type="caution">
    <text evidence="4">The sequence shown here is derived from an EMBL/GenBank/DDBJ whole genome shotgun (WGS) entry which is preliminary data.</text>
</comment>
<dbReference type="SUPFAM" id="SSF54637">
    <property type="entry name" value="Thioesterase/thiol ester dehydrase-isomerase"/>
    <property type="match status" value="1"/>
</dbReference>
<dbReference type="AlphaFoldDB" id="A0A437QDL3"/>
<evidence type="ECO:0000313" key="5">
    <source>
        <dbReference type="Proteomes" id="UP000282818"/>
    </source>
</evidence>
<organism evidence="4 5">
    <name type="scientific">Neptunomonas marina</name>
    <dbReference type="NCBI Taxonomy" id="1815562"/>
    <lineage>
        <taxon>Bacteria</taxon>
        <taxon>Pseudomonadati</taxon>
        <taxon>Pseudomonadota</taxon>
        <taxon>Gammaproteobacteria</taxon>
        <taxon>Oceanospirillales</taxon>
        <taxon>Oceanospirillaceae</taxon>
        <taxon>Neptunomonas</taxon>
    </lineage>
</organism>
<dbReference type="InterPro" id="IPR006683">
    <property type="entry name" value="Thioestr_dom"/>
</dbReference>
<dbReference type="PANTHER" id="PTHR42856:SF1">
    <property type="entry name" value="ACYL-COENZYME A THIOESTERASE PAAI"/>
    <property type="match status" value="1"/>
</dbReference>
<proteinExistence type="inferred from homology"/>
<dbReference type="Pfam" id="PF03061">
    <property type="entry name" value="4HBT"/>
    <property type="match status" value="1"/>
</dbReference>
<dbReference type="CDD" id="cd03443">
    <property type="entry name" value="PaaI_thioesterase"/>
    <property type="match status" value="1"/>
</dbReference>
<reference evidence="4 5" key="1">
    <citation type="submission" date="2019-01" db="EMBL/GenBank/DDBJ databases">
        <authorList>
            <person name="Chen W.-M."/>
        </authorList>
    </citation>
    <scope>NUCLEOTIDE SEQUENCE [LARGE SCALE GENOMIC DNA]</scope>
    <source>
        <strain evidence="4 5">HPM-16</strain>
    </source>
</reference>
<dbReference type="InterPro" id="IPR029069">
    <property type="entry name" value="HotDog_dom_sf"/>
</dbReference>
<dbReference type="GO" id="GO:0016289">
    <property type="term" value="F:acyl-CoA hydrolase activity"/>
    <property type="evidence" value="ECO:0007669"/>
    <property type="project" value="UniProtKB-ARBA"/>
</dbReference>
<comment type="similarity">
    <text evidence="1">Belongs to the thioesterase PaaI family.</text>
</comment>
<feature type="domain" description="Thioesterase" evidence="3">
    <location>
        <begin position="52"/>
        <end position="122"/>
    </location>
</feature>
<accession>A0A437QDL3</accession>
<dbReference type="NCBIfam" id="TIGR00369">
    <property type="entry name" value="unchar_dom_1"/>
    <property type="match status" value="1"/>
</dbReference>
<dbReference type="InterPro" id="IPR003736">
    <property type="entry name" value="PAAI_dom"/>
</dbReference>
<dbReference type="FunFam" id="3.10.129.10:FF:000022">
    <property type="entry name" value="Phenylacetic acid degradation protein"/>
    <property type="match status" value="1"/>
</dbReference>
<gene>
    <name evidence="4" type="primary">paaI</name>
    <name evidence="4" type="ORF">EOE65_02950</name>
</gene>
<dbReference type="NCBIfam" id="TIGR02286">
    <property type="entry name" value="PaaD"/>
    <property type="match status" value="1"/>
</dbReference>
<evidence type="ECO:0000313" key="4">
    <source>
        <dbReference type="EMBL" id="RVU32628.1"/>
    </source>
</evidence>